<gene>
    <name evidence="2" type="ORF">K466DRAFT_592693</name>
</gene>
<sequence>MDHHWTTSLQVWTTAVGHWLWTRCATAASENKDLPVEARYLLLHGGRATGPWGTEIRNDLFALAHLHRTSMWASS</sequence>
<dbReference type="EMBL" id="ML212325">
    <property type="protein sequence ID" value="TFK78791.1"/>
    <property type="molecule type" value="Genomic_DNA"/>
</dbReference>
<proteinExistence type="predicted"/>
<feature type="signal peptide" evidence="1">
    <location>
        <begin position="1"/>
        <end position="27"/>
    </location>
</feature>
<protein>
    <recommendedName>
        <fullName evidence="4">Secreted protein</fullName>
    </recommendedName>
</protein>
<keyword evidence="3" id="KW-1185">Reference proteome</keyword>
<organism evidence="2 3">
    <name type="scientific">Polyporus arcularius HHB13444</name>
    <dbReference type="NCBI Taxonomy" id="1314778"/>
    <lineage>
        <taxon>Eukaryota</taxon>
        <taxon>Fungi</taxon>
        <taxon>Dikarya</taxon>
        <taxon>Basidiomycota</taxon>
        <taxon>Agaricomycotina</taxon>
        <taxon>Agaricomycetes</taxon>
        <taxon>Polyporales</taxon>
        <taxon>Polyporaceae</taxon>
        <taxon>Polyporus</taxon>
    </lineage>
</organism>
<dbReference type="AlphaFoldDB" id="A0A5C3NM47"/>
<evidence type="ECO:0008006" key="4">
    <source>
        <dbReference type="Google" id="ProtNLM"/>
    </source>
</evidence>
<reference evidence="2 3" key="1">
    <citation type="journal article" date="2019" name="Nat. Ecol. Evol.">
        <title>Megaphylogeny resolves global patterns of mushroom evolution.</title>
        <authorList>
            <person name="Varga T."/>
            <person name="Krizsan K."/>
            <person name="Foldi C."/>
            <person name="Dima B."/>
            <person name="Sanchez-Garcia M."/>
            <person name="Sanchez-Ramirez S."/>
            <person name="Szollosi G.J."/>
            <person name="Szarkandi J.G."/>
            <person name="Papp V."/>
            <person name="Albert L."/>
            <person name="Andreopoulos W."/>
            <person name="Angelini C."/>
            <person name="Antonin V."/>
            <person name="Barry K.W."/>
            <person name="Bougher N.L."/>
            <person name="Buchanan P."/>
            <person name="Buyck B."/>
            <person name="Bense V."/>
            <person name="Catcheside P."/>
            <person name="Chovatia M."/>
            <person name="Cooper J."/>
            <person name="Damon W."/>
            <person name="Desjardin D."/>
            <person name="Finy P."/>
            <person name="Geml J."/>
            <person name="Haridas S."/>
            <person name="Hughes K."/>
            <person name="Justo A."/>
            <person name="Karasinski D."/>
            <person name="Kautmanova I."/>
            <person name="Kiss B."/>
            <person name="Kocsube S."/>
            <person name="Kotiranta H."/>
            <person name="LaButti K.M."/>
            <person name="Lechner B.E."/>
            <person name="Liimatainen K."/>
            <person name="Lipzen A."/>
            <person name="Lukacs Z."/>
            <person name="Mihaltcheva S."/>
            <person name="Morgado L.N."/>
            <person name="Niskanen T."/>
            <person name="Noordeloos M.E."/>
            <person name="Ohm R.A."/>
            <person name="Ortiz-Santana B."/>
            <person name="Ovrebo C."/>
            <person name="Racz N."/>
            <person name="Riley R."/>
            <person name="Savchenko A."/>
            <person name="Shiryaev A."/>
            <person name="Soop K."/>
            <person name="Spirin V."/>
            <person name="Szebenyi C."/>
            <person name="Tomsovsky M."/>
            <person name="Tulloss R.E."/>
            <person name="Uehling J."/>
            <person name="Grigoriev I.V."/>
            <person name="Vagvolgyi C."/>
            <person name="Papp T."/>
            <person name="Martin F.M."/>
            <person name="Miettinen O."/>
            <person name="Hibbett D.S."/>
            <person name="Nagy L.G."/>
        </authorList>
    </citation>
    <scope>NUCLEOTIDE SEQUENCE [LARGE SCALE GENOMIC DNA]</scope>
    <source>
        <strain evidence="2 3">HHB13444</strain>
    </source>
</reference>
<accession>A0A5C3NM47</accession>
<feature type="chain" id="PRO_5022701786" description="Secreted protein" evidence="1">
    <location>
        <begin position="28"/>
        <end position="75"/>
    </location>
</feature>
<evidence type="ECO:0000313" key="2">
    <source>
        <dbReference type="EMBL" id="TFK78791.1"/>
    </source>
</evidence>
<dbReference type="InParanoid" id="A0A5C3NM47"/>
<evidence type="ECO:0000313" key="3">
    <source>
        <dbReference type="Proteomes" id="UP000308197"/>
    </source>
</evidence>
<dbReference type="Proteomes" id="UP000308197">
    <property type="component" value="Unassembled WGS sequence"/>
</dbReference>
<keyword evidence="1" id="KW-0732">Signal</keyword>
<name>A0A5C3NM47_9APHY</name>
<evidence type="ECO:0000256" key="1">
    <source>
        <dbReference type="SAM" id="SignalP"/>
    </source>
</evidence>